<evidence type="ECO:0000313" key="2">
    <source>
        <dbReference type="EMBL" id="OAI84668.1"/>
    </source>
</evidence>
<dbReference type="AlphaFoldDB" id="A0A177S9H0"/>
<protein>
    <recommendedName>
        <fullName evidence="1">DUF7693 domain-containing protein</fullName>
    </recommendedName>
</protein>
<name>A0A177S9H0_PSEPU</name>
<evidence type="ECO:0000259" key="1">
    <source>
        <dbReference type="Pfam" id="PF24745"/>
    </source>
</evidence>
<evidence type="ECO:0000313" key="3">
    <source>
        <dbReference type="Proteomes" id="UP000077752"/>
    </source>
</evidence>
<dbReference type="RefSeq" id="WP_037059993.1">
    <property type="nucleotide sequence ID" value="NZ_LUCV01000049.1"/>
</dbReference>
<proteinExistence type="predicted"/>
<sequence>MNTPALTPREAYQILRDIAQGIRPMRRIGEQGWSEVRNGLLTVEVDGWVFTLYNDGDALGHCERCYNPEGAAYIFDAGHPYGTNPVEFMSQWERQRVEGMLQVL</sequence>
<feature type="domain" description="DUF7693" evidence="1">
    <location>
        <begin position="6"/>
        <end position="102"/>
    </location>
</feature>
<dbReference type="Pfam" id="PF24745">
    <property type="entry name" value="DUF7693"/>
    <property type="match status" value="1"/>
</dbReference>
<dbReference type="InterPro" id="IPR056110">
    <property type="entry name" value="DUF7693"/>
</dbReference>
<comment type="caution">
    <text evidence="2">The sequence shown here is derived from an EMBL/GenBank/DDBJ whole genome shotgun (WGS) entry which is preliminary data.</text>
</comment>
<gene>
    <name evidence="2" type="ORF">AYO28_01930</name>
</gene>
<accession>A0A177S9H0</accession>
<dbReference type="EMBL" id="LUCV01000049">
    <property type="protein sequence ID" value="OAI84668.1"/>
    <property type="molecule type" value="Genomic_DNA"/>
</dbReference>
<organism evidence="2 3">
    <name type="scientific">Pseudomonas putida</name>
    <name type="common">Arthrobacter siderocapsulatus</name>
    <dbReference type="NCBI Taxonomy" id="303"/>
    <lineage>
        <taxon>Bacteria</taxon>
        <taxon>Pseudomonadati</taxon>
        <taxon>Pseudomonadota</taxon>
        <taxon>Gammaproteobacteria</taxon>
        <taxon>Pseudomonadales</taxon>
        <taxon>Pseudomonadaceae</taxon>
        <taxon>Pseudomonas</taxon>
    </lineage>
</organism>
<dbReference type="Proteomes" id="UP000077752">
    <property type="component" value="Unassembled WGS sequence"/>
</dbReference>
<reference evidence="2 3" key="1">
    <citation type="submission" date="2016-03" db="EMBL/GenBank/DDBJ databases">
        <title>Draft Genome Assembly of Pseudomonas putida strain CBF10-2.</title>
        <authorList>
            <person name="Iyer R.S."/>
            <person name="Damania A."/>
        </authorList>
    </citation>
    <scope>NUCLEOTIDE SEQUENCE [LARGE SCALE GENOMIC DNA]</scope>
    <source>
        <strain evidence="2 3">CBF10-2</strain>
    </source>
</reference>